<feature type="domain" description="Histidine kinase" evidence="13">
    <location>
        <begin position="170"/>
        <end position="388"/>
    </location>
</feature>
<dbReference type="InterPro" id="IPR052162">
    <property type="entry name" value="Sensor_kinase/Photoreceptor"/>
</dbReference>
<keyword evidence="16" id="KW-1185">Reference proteome</keyword>
<dbReference type="InterPro" id="IPR000700">
    <property type="entry name" value="PAS-assoc_C"/>
</dbReference>
<keyword evidence="4" id="KW-1003">Cell membrane</keyword>
<comment type="catalytic activity">
    <reaction evidence="1">
        <text>ATP + protein L-histidine = ADP + protein N-phospho-L-histidine.</text>
        <dbReference type="EC" id="2.7.13.3"/>
    </reaction>
</comment>
<dbReference type="EMBL" id="FMYP01000059">
    <property type="protein sequence ID" value="SDC89235.1"/>
    <property type="molecule type" value="Genomic_DNA"/>
</dbReference>
<organism evidence="15 16">
    <name type="scientific">Williamwhitmania taraxaci</name>
    <dbReference type="NCBI Taxonomy" id="1640674"/>
    <lineage>
        <taxon>Bacteria</taxon>
        <taxon>Pseudomonadati</taxon>
        <taxon>Bacteroidota</taxon>
        <taxon>Bacteroidia</taxon>
        <taxon>Bacteroidales</taxon>
        <taxon>Williamwhitmaniaceae</taxon>
        <taxon>Williamwhitmania</taxon>
    </lineage>
</organism>
<name>A0A1G6QC36_9BACT</name>
<dbReference type="Pfam" id="PF00512">
    <property type="entry name" value="HisKA"/>
    <property type="match status" value="1"/>
</dbReference>
<evidence type="ECO:0000256" key="12">
    <source>
        <dbReference type="SAM" id="Coils"/>
    </source>
</evidence>
<dbReference type="OrthoDB" id="9781208at2"/>
<dbReference type="PANTHER" id="PTHR43304:SF1">
    <property type="entry name" value="PAC DOMAIN-CONTAINING PROTEIN"/>
    <property type="match status" value="1"/>
</dbReference>
<evidence type="ECO:0000256" key="10">
    <source>
        <dbReference type="ARBA" id="ARBA00023012"/>
    </source>
</evidence>
<evidence type="ECO:0000256" key="7">
    <source>
        <dbReference type="ARBA" id="ARBA00022741"/>
    </source>
</evidence>
<dbReference type="InterPro" id="IPR003661">
    <property type="entry name" value="HisK_dim/P_dom"/>
</dbReference>
<dbReference type="SUPFAM" id="SSF47384">
    <property type="entry name" value="Homodimeric domain of signal transducing histidine kinase"/>
    <property type="match status" value="1"/>
</dbReference>
<dbReference type="InterPro" id="IPR036097">
    <property type="entry name" value="HisK_dim/P_sf"/>
</dbReference>
<evidence type="ECO:0000256" key="2">
    <source>
        <dbReference type="ARBA" id="ARBA00004236"/>
    </source>
</evidence>
<dbReference type="CDD" id="cd00082">
    <property type="entry name" value="HisKA"/>
    <property type="match status" value="1"/>
</dbReference>
<evidence type="ECO:0000313" key="15">
    <source>
        <dbReference type="EMBL" id="SDC89235.1"/>
    </source>
</evidence>
<evidence type="ECO:0000256" key="11">
    <source>
        <dbReference type="ARBA" id="ARBA00023136"/>
    </source>
</evidence>
<dbReference type="InterPro" id="IPR000014">
    <property type="entry name" value="PAS"/>
</dbReference>
<dbReference type="SMART" id="SM00387">
    <property type="entry name" value="HATPase_c"/>
    <property type="match status" value="1"/>
</dbReference>
<dbReference type="SMART" id="SM00086">
    <property type="entry name" value="PAC"/>
    <property type="match status" value="1"/>
</dbReference>
<evidence type="ECO:0000259" key="14">
    <source>
        <dbReference type="PROSITE" id="PS50113"/>
    </source>
</evidence>
<dbReference type="STRING" id="1640674.SAMN05216323_105917"/>
<keyword evidence="5" id="KW-0597">Phosphoprotein</keyword>
<dbReference type="InterPro" id="IPR003594">
    <property type="entry name" value="HATPase_dom"/>
</dbReference>
<dbReference type="SMART" id="SM00388">
    <property type="entry name" value="HisKA"/>
    <property type="match status" value="1"/>
</dbReference>
<dbReference type="InterPro" id="IPR035965">
    <property type="entry name" value="PAS-like_dom_sf"/>
</dbReference>
<sequence>MNTETDIHKLKEKIKELENENSILKQNQIEVNQAKELYLKIFEEFPALIWRSRLDKLCDYFNKTWLEFTGRTMEQEFGNGWAEGVHPDDFNLCVQTYVAAFDKREAFLMHYRMKNKFGEYRWIRDYGRPFYDLDNTFLGYIGSCYDVTDNINNELKLTELNATKDKLFSIIAHDLRSPFSGILGYAELLHENIDSNNIVKTKHFVEQINIAVKNTLTLLGNLLDWAKSQTGQITFNPEYVNLSSIIQDIIELSDSTAKIKKISLSYPQAKEVQVYADKNMLHTVLRNLISNALKFTNSNGKIDIYTLQDQNNIVITVSDTGIGMNEESRNKLFRNDTSLTTKGTAGENGSGLGLILCKEFVEKHGGKIWVDSQEGKGTDIKFIIPLFKTE</sequence>
<dbReference type="InterPro" id="IPR001610">
    <property type="entry name" value="PAC"/>
</dbReference>
<proteinExistence type="predicted"/>
<dbReference type="FunFam" id="3.30.450.20:FF:000099">
    <property type="entry name" value="Sensory box sensor histidine kinase"/>
    <property type="match status" value="1"/>
</dbReference>
<dbReference type="SMART" id="SM00091">
    <property type="entry name" value="PAS"/>
    <property type="match status" value="1"/>
</dbReference>
<dbReference type="SUPFAM" id="SSF55785">
    <property type="entry name" value="PYP-like sensor domain (PAS domain)"/>
    <property type="match status" value="1"/>
</dbReference>
<comment type="subcellular location">
    <subcellularLocation>
        <location evidence="2">Cell membrane</location>
    </subcellularLocation>
</comment>
<dbReference type="InterPro" id="IPR013655">
    <property type="entry name" value="PAS_fold_3"/>
</dbReference>
<dbReference type="Gene3D" id="1.10.287.130">
    <property type="match status" value="1"/>
</dbReference>
<dbReference type="PRINTS" id="PR00344">
    <property type="entry name" value="BCTRLSENSOR"/>
</dbReference>
<keyword evidence="6" id="KW-0808">Transferase</keyword>
<evidence type="ECO:0000256" key="6">
    <source>
        <dbReference type="ARBA" id="ARBA00022679"/>
    </source>
</evidence>
<evidence type="ECO:0000256" key="4">
    <source>
        <dbReference type="ARBA" id="ARBA00022475"/>
    </source>
</evidence>
<feature type="coiled-coil region" evidence="12">
    <location>
        <begin position="7"/>
        <end position="37"/>
    </location>
</feature>
<dbReference type="Gene3D" id="3.30.565.10">
    <property type="entry name" value="Histidine kinase-like ATPase, C-terminal domain"/>
    <property type="match status" value="1"/>
</dbReference>
<dbReference type="GO" id="GO:0005524">
    <property type="term" value="F:ATP binding"/>
    <property type="evidence" value="ECO:0007669"/>
    <property type="project" value="UniProtKB-KW"/>
</dbReference>
<dbReference type="CDD" id="cd00075">
    <property type="entry name" value="HATPase"/>
    <property type="match status" value="1"/>
</dbReference>
<keyword evidence="11" id="KW-0472">Membrane</keyword>
<evidence type="ECO:0000256" key="9">
    <source>
        <dbReference type="ARBA" id="ARBA00022840"/>
    </source>
</evidence>
<dbReference type="PROSITE" id="PS50109">
    <property type="entry name" value="HIS_KIN"/>
    <property type="match status" value="1"/>
</dbReference>
<evidence type="ECO:0000313" key="16">
    <source>
        <dbReference type="Proteomes" id="UP000199452"/>
    </source>
</evidence>
<dbReference type="PROSITE" id="PS50113">
    <property type="entry name" value="PAC"/>
    <property type="match status" value="1"/>
</dbReference>
<evidence type="ECO:0000256" key="3">
    <source>
        <dbReference type="ARBA" id="ARBA00012438"/>
    </source>
</evidence>
<dbReference type="RefSeq" id="WP_092439914.1">
    <property type="nucleotide sequence ID" value="NZ_FMYP01000059.1"/>
</dbReference>
<dbReference type="Gene3D" id="3.30.450.20">
    <property type="entry name" value="PAS domain"/>
    <property type="match status" value="1"/>
</dbReference>
<keyword evidence="12" id="KW-0175">Coiled coil</keyword>
<evidence type="ECO:0000256" key="5">
    <source>
        <dbReference type="ARBA" id="ARBA00022553"/>
    </source>
</evidence>
<dbReference type="PANTHER" id="PTHR43304">
    <property type="entry name" value="PHYTOCHROME-LIKE PROTEIN CPH1"/>
    <property type="match status" value="1"/>
</dbReference>
<dbReference type="FunFam" id="3.30.565.10:FF:000023">
    <property type="entry name" value="PAS domain-containing sensor histidine kinase"/>
    <property type="match status" value="1"/>
</dbReference>
<keyword evidence="9" id="KW-0067">ATP-binding</keyword>
<dbReference type="Pfam" id="PF08447">
    <property type="entry name" value="PAS_3"/>
    <property type="match status" value="1"/>
</dbReference>
<evidence type="ECO:0000256" key="1">
    <source>
        <dbReference type="ARBA" id="ARBA00000085"/>
    </source>
</evidence>
<dbReference type="InterPro" id="IPR004358">
    <property type="entry name" value="Sig_transdc_His_kin-like_C"/>
</dbReference>
<dbReference type="GO" id="GO:0000155">
    <property type="term" value="F:phosphorelay sensor kinase activity"/>
    <property type="evidence" value="ECO:0007669"/>
    <property type="project" value="InterPro"/>
</dbReference>
<keyword evidence="10" id="KW-0902">Two-component regulatory system</keyword>
<accession>A0A1G6QC36</accession>
<dbReference type="Pfam" id="PF02518">
    <property type="entry name" value="HATPase_c"/>
    <property type="match status" value="1"/>
</dbReference>
<evidence type="ECO:0000256" key="8">
    <source>
        <dbReference type="ARBA" id="ARBA00022777"/>
    </source>
</evidence>
<gene>
    <name evidence="15" type="ORF">SAMN05216323_105917</name>
</gene>
<keyword evidence="7" id="KW-0547">Nucleotide-binding</keyword>
<dbReference type="AlphaFoldDB" id="A0A1G6QC36"/>
<dbReference type="EC" id="2.7.13.3" evidence="3"/>
<dbReference type="NCBIfam" id="TIGR00229">
    <property type="entry name" value="sensory_box"/>
    <property type="match status" value="1"/>
</dbReference>
<keyword evidence="8" id="KW-0418">Kinase</keyword>
<protein>
    <recommendedName>
        <fullName evidence="3">histidine kinase</fullName>
        <ecNumber evidence="3">2.7.13.3</ecNumber>
    </recommendedName>
</protein>
<dbReference type="InterPro" id="IPR005467">
    <property type="entry name" value="His_kinase_dom"/>
</dbReference>
<feature type="domain" description="PAC" evidence="14">
    <location>
        <begin position="107"/>
        <end position="159"/>
    </location>
</feature>
<evidence type="ECO:0000259" key="13">
    <source>
        <dbReference type="PROSITE" id="PS50109"/>
    </source>
</evidence>
<dbReference type="Proteomes" id="UP000199452">
    <property type="component" value="Unassembled WGS sequence"/>
</dbReference>
<dbReference type="SUPFAM" id="SSF55874">
    <property type="entry name" value="ATPase domain of HSP90 chaperone/DNA topoisomerase II/histidine kinase"/>
    <property type="match status" value="1"/>
</dbReference>
<reference evidence="15 16" key="1">
    <citation type="submission" date="2016-09" db="EMBL/GenBank/DDBJ databases">
        <authorList>
            <person name="Capua I."/>
            <person name="De Benedictis P."/>
            <person name="Joannis T."/>
            <person name="Lombin L.H."/>
            <person name="Cattoli G."/>
        </authorList>
    </citation>
    <scope>NUCLEOTIDE SEQUENCE [LARGE SCALE GENOMIC DNA]</scope>
    <source>
        <strain evidence="15 16">A7P-90m</strain>
    </source>
</reference>
<dbReference type="InterPro" id="IPR036890">
    <property type="entry name" value="HATPase_C_sf"/>
</dbReference>
<dbReference type="CDD" id="cd00130">
    <property type="entry name" value="PAS"/>
    <property type="match status" value="1"/>
</dbReference>
<dbReference type="GO" id="GO:0005886">
    <property type="term" value="C:plasma membrane"/>
    <property type="evidence" value="ECO:0007669"/>
    <property type="project" value="UniProtKB-SubCell"/>
</dbReference>